<dbReference type="HOGENOM" id="CLU_649364_0_0_1"/>
<evidence type="ECO:0000256" key="1">
    <source>
        <dbReference type="SAM" id="MobiDB-lite"/>
    </source>
</evidence>
<protein>
    <submittedName>
        <fullName evidence="2">Uncharacterized protein</fullName>
    </submittedName>
</protein>
<dbReference type="GO" id="GO:0006446">
    <property type="term" value="P:regulation of translational initiation"/>
    <property type="evidence" value="ECO:0007669"/>
    <property type="project" value="TreeGrafter"/>
</dbReference>
<feature type="region of interest" description="Disordered" evidence="1">
    <location>
        <begin position="93"/>
        <end position="126"/>
    </location>
</feature>
<dbReference type="AlphaFoldDB" id="N6TXS5"/>
<name>N6TXS5_DENPD</name>
<feature type="region of interest" description="Disordered" evidence="1">
    <location>
        <begin position="1"/>
        <end position="60"/>
    </location>
</feature>
<evidence type="ECO:0000313" key="2">
    <source>
        <dbReference type="EMBL" id="ENN73186.1"/>
    </source>
</evidence>
<feature type="non-terminal residue" evidence="2">
    <location>
        <position position="1"/>
    </location>
</feature>
<dbReference type="EMBL" id="KB741178">
    <property type="protein sequence ID" value="ENN73186.1"/>
    <property type="molecule type" value="Genomic_DNA"/>
</dbReference>
<organism evidence="2">
    <name type="scientific">Dendroctonus ponderosae</name>
    <name type="common">Mountain pine beetle</name>
    <dbReference type="NCBI Taxonomy" id="77166"/>
    <lineage>
        <taxon>Eukaryota</taxon>
        <taxon>Metazoa</taxon>
        <taxon>Ecdysozoa</taxon>
        <taxon>Arthropoda</taxon>
        <taxon>Hexapoda</taxon>
        <taxon>Insecta</taxon>
        <taxon>Pterygota</taxon>
        <taxon>Neoptera</taxon>
        <taxon>Endopterygota</taxon>
        <taxon>Coleoptera</taxon>
        <taxon>Polyphaga</taxon>
        <taxon>Cucujiformia</taxon>
        <taxon>Curculionidae</taxon>
        <taxon>Scolytinae</taxon>
        <taxon>Dendroctonus</taxon>
    </lineage>
</organism>
<dbReference type="InterPro" id="IPR051367">
    <property type="entry name" value="mRNA_TranslReg/HistoneTransl"/>
</dbReference>
<feature type="compositionally biased region" description="Polar residues" evidence="1">
    <location>
        <begin position="28"/>
        <end position="39"/>
    </location>
</feature>
<dbReference type="PANTHER" id="PTHR23254:SF15">
    <property type="entry name" value="POLYADENYLATE-BINDING PROTEIN-INTERACTING PROTEIN 1"/>
    <property type="match status" value="1"/>
</dbReference>
<proteinExistence type="predicted"/>
<dbReference type="Gene3D" id="1.25.40.180">
    <property type="match status" value="1"/>
</dbReference>
<dbReference type="OMA" id="HFCLESE"/>
<accession>N6TXS5</accession>
<gene>
    <name evidence="2" type="ORF">YQE_10240</name>
</gene>
<dbReference type="GO" id="GO:0008494">
    <property type="term" value="F:translation activator activity"/>
    <property type="evidence" value="ECO:0007669"/>
    <property type="project" value="TreeGrafter"/>
</dbReference>
<dbReference type="InterPro" id="IPR016024">
    <property type="entry name" value="ARM-type_fold"/>
</dbReference>
<sequence length="423" mass="47686">MEQRNPTGFWFKSDFTQSPLREPRLKSSDQSSRPAQQAGPTEEPPVVKQTILRADAPEFVPTRTFEQQQIRGLFVDNPQGAPRHSVQNRLNKAKNVNQNTQYSSPGSSSYATPQAEQPANPSNESHTNITDLVRLRQIISSLINYPGQFDDLLIVFMETIYPYFLDSDALAQIAHLLVGEVVEDWTNLAQTTDNIHLLQAVNSPNFRYNGVRLCWYAEKQCPEFGAKLYDICEKELETDHNQQNVMLFIAELYIQLSHFSHFGYLLIYALNKLLGVGGNDNIKCVCQALKLTGYALEQNQSQSLNELFLQLKTSSSSLSGSALTILNSVINLRQSNWGRSAPESNSSEASDYDHDYEEIVTGILYEAEGQTLTNEEQEFLAAHATQDEYLSDSDDPDALCDPEPEMDDEIQAAFEEFVKLNKH</sequence>
<dbReference type="PANTHER" id="PTHR23254">
    <property type="entry name" value="EIF4G DOMAIN PROTEIN"/>
    <property type="match status" value="1"/>
</dbReference>
<reference evidence="2" key="1">
    <citation type="journal article" date="2013" name="Genome Biol.">
        <title>Draft genome of the mountain pine beetle, Dendroctonus ponderosae Hopkins, a major forest pest.</title>
        <authorList>
            <person name="Keeling C.I."/>
            <person name="Yuen M.M."/>
            <person name="Liao N.Y."/>
            <person name="Docking T.R."/>
            <person name="Chan S.K."/>
            <person name="Taylor G.A."/>
            <person name="Palmquist D.L."/>
            <person name="Jackman S.D."/>
            <person name="Nguyen A."/>
            <person name="Li M."/>
            <person name="Henderson H."/>
            <person name="Janes J.K."/>
            <person name="Zhao Y."/>
            <person name="Pandoh P."/>
            <person name="Moore R."/>
            <person name="Sperling F.A."/>
            <person name="Huber D.P."/>
            <person name="Birol I."/>
            <person name="Jones S.J."/>
            <person name="Bohlmann J."/>
        </authorList>
    </citation>
    <scope>NUCLEOTIDE SEQUENCE</scope>
</reference>
<dbReference type="OrthoDB" id="8171816at2759"/>
<feature type="compositionally biased region" description="Acidic residues" evidence="1">
    <location>
        <begin position="389"/>
        <end position="404"/>
    </location>
</feature>
<feature type="region of interest" description="Disordered" evidence="1">
    <location>
        <begin position="380"/>
        <end position="404"/>
    </location>
</feature>
<dbReference type="SUPFAM" id="SSF48371">
    <property type="entry name" value="ARM repeat"/>
    <property type="match status" value="1"/>
</dbReference>